<reference evidence="1 2" key="1">
    <citation type="submission" date="2013-12" db="EMBL/GenBank/DDBJ databases">
        <authorList>
            <consortium name="DOE Joint Genome Institute"/>
            <person name="Eisen J."/>
            <person name="Huntemann M."/>
            <person name="Han J."/>
            <person name="Chen A."/>
            <person name="Kyrpides N."/>
            <person name="Mavromatis K."/>
            <person name="Markowitz V."/>
            <person name="Palaniappan K."/>
            <person name="Ivanova N."/>
            <person name="Schaumberg A."/>
            <person name="Pati A."/>
            <person name="Liolios K."/>
            <person name="Nordberg H.P."/>
            <person name="Cantor M.N."/>
            <person name="Hua S.X."/>
            <person name="Woyke T."/>
        </authorList>
    </citation>
    <scope>NUCLEOTIDE SEQUENCE [LARGE SCALE GENOMIC DNA]</scope>
    <source>
        <strain evidence="2">DSM 19437</strain>
    </source>
</reference>
<evidence type="ECO:0000313" key="2">
    <source>
        <dbReference type="Proteomes" id="UP000003586"/>
    </source>
</evidence>
<name>W0F8K1_9BACT</name>
<dbReference type="KEGG" id="nso:NIASO_14160"/>
<accession>W0F8K1</accession>
<sequence length="59" mass="6886">MKTQFILRKISAICGTLEIKSILSKMIYKQVISAAKEIRRSFGGYLNYNYFPCTISHYF</sequence>
<dbReference type="STRING" id="929713.NIASO_14160"/>
<dbReference type="HOGENOM" id="CLU_2955879_0_0_10"/>
<keyword evidence="2" id="KW-1185">Reference proteome</keyword>
<proteinExistence type="predicted"/>
<evidence type="ECO:0000313" key="1">
    <source>
        <dbReference type="EMBL" id="AHF17784.1"/>
    </source>
</evidence>
<gene>
    <name evidence="1" type="ORF">NIASO_14160</name>
</gene>
<protein>
    <submittedName>
        <fullName evidence="1">Uncharacterized protein</fullName>
    </submittedName>
</protein>
<dbReference type="Proteomes" id="UP000003586">
    <property type="component" value="Chromosome"/>
</dbReference>
<dbReference type="AlphaFoldDB" id="W0F8K1"/>
<organism evidence="1 2">
    <name type="scientific">Niabella soli DSM 19437</name>
    <dbReference type="NCBI Taxonomy" id="929713"/>
    <lineage>
        <taxon>Bacteria</taxon>
        <taxon>Pseudomonadati</taxon>
        <taxon>Bacteroidota</taxon>
        <taxon>Chitinophagia</taxon>
        <taxon>Chitinophagales</taxon>
        <taxon>Chitinophagaceae</taxon>
        <taxon>Niabella</taxon>
    </lineage>
</organism>
<dbReference type="EMBL" id="CP007035">
    <property type="protein sequence ID" value="AHF17784.1"/>
    <property type="molecule type" value="Genomic_DNA"/>
</dbReference>